<dbReference type="AlphaFoldDB" id="A0A9P5YNX4"/>
<dbReference type="Proteomes" id="UP000807469">
    <property type="component" value="Unassembled WGS sequence"/>
</dbReference>
<evidence type="ECO:0000313" key="1">
    <source>
        <dbReference type="EMBL" id="KAF9473253.1"/>
    </source>
</evidence>
<evidence type="ECO:0008006" key="3">
    <source>
        <dbReference type="Google" id="ProtNLM"/>
    </source>
</evidence>
<gene>
    <name evidence="1" type="ORF">BDN70DRAFT_399213</name>
</gene>
<keyword evidence="2" id="KW-1185">Reference proteome</keyword>
<evidence type="ECO:0000313" key="2">
    <source>
        <dbReference type="Proteomes" id="UP000807469"/>
    </source>
</evidence>
<comment type="caution">
    <text evidence="1">The sequence shown here is derived from an EMBL/GenBank/DDBJ whole genome shotgun (WGS) entry which is preliminary data.</text>
</comment>
<accession>A0A9P5YNX4</accession>
<dbReference type="Gene3D" id="3.40.50.720">
    <property type="entry name" value="NAD(P)-binding Rossmann-like Domain"/>
    <property type="match status" value="1"/>
</dbReference>
<dbReference type="EMBL" id="MU155458">
    <property type="protein sequence ID" value="KAF9473253.1"/>
    <property type="molecule type" value="Genomic_DNA"/>
</dbReference>
<sequence>MPLRFRILDFDLHSLNTNFRCQETSNNMSSSGSPETNQNLVYNAVPINVNPNVSPSSPIDQQPTIGLIGMGAMGRMYAKALCVAGWKKIHVCDRPERFDEVQKAYIGASPSLLYI</sequence>
<reference evidence="1" key="1">
    <citation type="submission" date="2020-11" db="EMBL/GenBank/DDBJ databases">
        <authorList>
            <consortium name="DOE Joint Genome Institute"/>
            <person name="Ahrendt S."/>
            <person name="Riley R."/>
            <person name="Andreopoulos W."/>
            <person name="Labutti K."/>
            <person name="Pangilinan J."/>
            <person name="Ruiz-Duenas F.J."/>
            <person name="Barrasa J.M."/>
            <person name="Sanchez-Garcia M."/>
            <person name="Camarero S."/>
            <person name="Miyauchi S."/>
            <person name="Serrano A."/>
            <person name="Linde D."/>
            <person name="Babiker R."/>
            <person name="Drula E."/>
            <person name="Ayuso-Fernandez I."/>
            <person name="Pacheco R."/>
            <person name="Padilla G."/>
            <person name="Ferreira P."/>
            <person name="Barriuso J."/>
            <person name="Kellner H."/>
            <person name="Castanera R."/>
            <person name="Alfaro M."/>
            <person name="Ramirez L."/>
            <person name="Pisabarro A.G."/>
            <person name="Kuo A."/>
            <person name="Tritt A."/>
            <person name="Lipzen A."/>
            <person name="He G."/>
            <person name="Yan M."/>
            <person name="Ng V."/>
            <person name="Cullen D."/>
            <person name="Martin F."/>
            <person name="Rosso M.-N."/>
            <person name="Henrissat B."/>
            <person name="Hibbett D."/>
            <person name="Martinez A.T."/>
            <person name="Grigoriev I.V."/>
        </authorList>
    </citation>
    <scope>NUCLEOTIDE SEQUENCE</scope>
    <source>
        <strain evidence="1">CIRM-BRFM 674</strain>
    </source>
</reference>
<dbReference type="SUPFAM" id="SSF51735">
    <property type="entry name" value="NAD(P)-binding Rossmann-fold domains"/>
    <property type="match status" value="1"/>
</dbReference>
<protein>
    <recommendedName>
        <fullName evidence="3">6-phosphogluconate dehydrogenase NADP-binding domain-containing protein</fullName>
    </recommendedName>
</protein>
<organism evidence="1 2">
    <name type="scientific">Pholiota conissans</name>
    <dbReference type="NCBI Taxonomy" id="109636"/>
    <lineage>
        <taxon>Eukaryota</taxon>
        <taxon>Fungi</taxon>
        <taxon>Dikarya</taxon>
        <taxon>Basidiomycota</taxon>
        <taxon>Agaricomycotina</taxon>
        <taxon>Agaricomycetes</taxon>
        <taxon>Agaricomycetidae</taxon>
        <taxon>Agaricales</taxon>
        <taxon>Agaricineae</taxon>
        <taxon>Strophariaceae</taxon>
        <taxon>Pholiota</taxon>
    </lineage>
</organism>
<proteinExistence type="predicted"/>
<name>A0A9P5YNX4_9AGAR</name>
<dbReference type="OrthoDB" id="5399569at2759"/>
<dbReference type="InterPro" id="IPR036291">
    <property type="entry name" value="NAD(P)-bd_dom_sf"/>
</dbReference>